<dbReference type="PANTHER" id="PTHR10938">
    <property type="entry name" value="TRANSLATION INITIATION FACTOR IF-3"/>
    <property type="match status" value="1"/>
</dbReference>
<dbReference type="PANTHER" id="PTHR10938:SF0">
    <property type="entry name" value="TRANSLATION INITIATION FACTOR IF-3, MITOCHONDRIAL"/>
    <property type="match status" value="1"/>
</dbReference>
<keyword evidence="4" id="KW-0963">Cytoplasm</keyword>
<keyword evidence="3 4" id="KW-0648">Protein biosynthesis</keyword>
<dbReference type="GO" id="GO:0003743">
    <property type="term" value="F:translation initiation factor activity"/>
    <property type="evidence" value="ECO:0007669"/>
    <property type="project" value="UniProtKB-UniRule"/>
</dbReference>
<evidence type="ECO:0000256" key="6">
    <source>
        <dbReference type="RuleBase" id="RU000646"/>
    </source>
</evidence>
<dbReference type="Gene3D" id="3.10.20.80">
    <property type="entry name" value="Translation initiation factor 3 (IF-3), N-terminal domain"/>
    <property type="match status" value="1"/>
</dbReference>
<dbReference type="InterPro" id="IPR019814">
    <property type="entry name" value="Translation_initiation_fac_3_N"/>
</dbReference>
<evidence type="ECO:0000256" key="1">
    <source>
        <dbReference type="ARBA" id="ARBA00005439"/>
    </source>
</evidence>
<evidence type="ECO:0000256" key="5">
    <source>
        <dbReference type="NCBIfam" id="TIGR00168"/>
    </source>
</evidence>
<evidence type="ECO:0000256" key="2">
    <source>
        <dbReference type="ARBA" id="ARBA00022540"/>
    </source>
</evidence>
<dbReference type="GO" id="GO:0032790">
    <property type="term" value="P:ribosome disassembly"/>
    <property type="evidence" value="ECO:0007669"/>
    <property type="project" value="TreeGrafter"/>
</dbReference>
<protein>
    <recommendedName>
        <fullName evidence="4 5">Translation initiation factor IF-3</fullName>
    </recommendedName>
</protein>
<dbReference type="SUPFAM" id="SSF54364">
    <property type="entry name" value="Translation initiation factor IF3, N-terminal domain"/>
    <property type="match status" value="1"/>
</dbReference>
<gene>
    <name evidence="4 9" type="primary">infC</name>
    <name evidence="9" type="ORF">MOZ60_09280</name>
</gene>
<dbReference type="Pfam" id="PF00707">
    <property type="entry name" value="IF3_C"/>
    <property type="match status" value="1"/>
</dbReference>
<comment type="caution">
    <text evidence="9">The sequence shown here is derived from an EMBL/GenBank/DDBJ whole genome shotgun (WGS) entry which is preliminary data.</text>
</comment>
<reference evidence="9 10" key="1">
    <citation type="submission" date="2022-03" db="EMBL/GenBank/DDBJ databases">
        <title>Novel taxa within the pig intestine.</title>
        <authorList>
            <person name="Wylensek D."/>
            <person name="Bishof K."/>
            <person name="Afrizal A."/>
            <person name="Clavel T."/>
        </authorList>
    </citation>
    <scope>NUCLEOTIDE SEQUENCE [LARGE SCALE GENOMIC DNA]</scope>
    <source>
        <strain evidence="9 10">CLA-KB-P133</strain>
    </source>
</reference>
<dbReference type="GO" id="GO:0016020">
    <property type="term" value="C:membrane"/>
    <property type="evidence" value="ECO:0007669"/>
    <property type="project" value="TreeGrafter"/>
</dbReference>
<dbReference type="GO" id="GO:0005829">
    <property type="term" value="C:cytosol"/>
    <property type="evidence" value="ECO:0007669"/>
    <property type="project" value="TreeGrafter"/>
</dbReference>
<dbReference type="RefSeq" id="WP_245309505.1">
    <property type="nucleotide sequence ID" value="NZ_JALBUR010000029.1"/>
</dbReference>
<proteinExistence type="inferred from homology"/>
<dbReference type="InterPro" id="IPR036787">
    <property type="entry name" value="T_IF-3_N_sf"/>
</dbReference>
<comment type="function">
    <text evidence="4 6">IF-3 binds to the 30S ribosomal subunit and shifts the equilibrium between 70S ribosomes and their 50S and 30S subunits in favor of the free subunits, thus enhancing the availability of 30S subunits on which protein synthesis initiation begins.</text>
</comment>
<keyword evidence="10" id="KW-1185">Reference proteome</keyword>
<evidence type="ECO:0000256" key="4">
    <source>
        <dbReference type="HAMAP-Rule" id="MF_00080"/>
    </source>
</evidence>
<comment type="similarity">
    <text evidence="1 4 6">Belongs to the IF-3 family.</text>
</comment>
<dbReference type="PROSITE" id="PS00938">
    <property type="entry name" value="IF3"/>
    <property type="match status" value="1"/>
</dbReference>
<evidence type="ECO:0000259" key="8">
    <source>
        <dbReference type="Pfam" id="PF05198"/>
    </source>
</evidence>
<dbReference type="GO" id="GO:0043022">
    <property type="term" value="F:ribosome binding"/>
    <property type="evidence" value="ECO:0007669"/>
    <property type="project" value="TreeGrafter"/>
</dbReference>
<feature type="domain" description="Translation initiation factor 3 N-terminal" evidence="8">
    <location>
        <begin position="19"/>
        <end position="88"/>
    </location>
</feature>
<feature type="domain" description="Translation initiation factor 3 C-terminal" evidence="7">
    <location>
        <begin position="95"/>
        <end position="180"/>
    </location>
</feature>
<dbReference type="InterPro" id="IPR036788">
    <property type="entry name" value="T_IF-3_C_sf"/>
</dbReference>
<evidence type="ECO:0000313" key="10">
    <source>
        <dbReference type="Proteomes" id="UP001286174"/>
    </source>
</evidence>
<dbReference type="FunFam" id="3.30.110.10:FF:000001">
    <property type="entry name" value="Translation initiation factor IF-3"/>
    <property type="match status" value="1"/>
</dbReference>
<name>A0AB35U9D4_9FIRM</name>
<dbReference type="HAMAP" id="MF_00080">
    <property type="entry name" value="IF_3"/>
    <property type="match status" value="1"/>
</dbReference>
<dbReference type="InterPro" id="IPR019815">
    <property type="entry name" value="Translation_initiation_fac_3_C"/>
</dbReference>
<dbReference type="Gene3D" id="3.30.110.10">
    <property type="entry name" value="Translation initiation factor 3 (IF-3), C-terminal domain"/>
    <property type="match status" value="1"/>
</dbReference>
<comment type="subcellular location">
    <subcellularLocation>
        <location evidence="4 6">Cytoplasm</location>
    </subcellularLocation>
</comment>
<dbReference type="InterPro" id="IPR001288">
    <property type="entry name" value="Translation_initiation_fac_3"/>
</dbReference>
<evidence type="ECO:0000256" key="3">
    <source>
        <dbReference type="ARBA" id="ARBA00022917"/>
    </source>
</evidence>
<keyword evidence="2 4" id="KW-0396">Initiation factor</keyword>
<organism evidence="9 10">
    <name type="scientific">Grylomicrobium aquisgranensis</name>
    <dbReference type="NCBI Taxonomy" id="2926318"/>
    <lineage>
        <taxon>Bacteria</taxon>
        <taxon>Bacillati</taxon>
        <taxon>Bacillota</taxon>
        <taxon>Erysipelotrichia</taxon>
        <taxon>Erysipelotrichales</taxon>
        <taxon>Erysipelotrichaceae</taxon>
        <taxon>Grylomicrobium</taxon>
    </lineage>
</organism>
<dbReference type="Proteomes" id="UP001286174">
    <property type="component" value="Unassembled WGS sequence"/>
</dbReference>
<evidence type="ECO:0000313" key="9">
    <source>
        <dbReference type="EMBL" id="MDX8420285.1"/>
    </source>
</evidence>
<dbReference type="Pfam" id="PF05198">
    <property type="entry name" value="IF3_N"/>
    <property type="match status" value="1"/>
</dbReference>
<accession>A0AB35U9D4</accession>
<dbReference type="AlphaFoldDB" id="A0AB35U9D4"/>
<dbReference type="InterPro" id="IPR019813">
    <property type="entry name" value="Translation_initiation_fac3_CS"/>
</dbReference>
<dbReference type="NCBIfam" id="TIGR00168">
    <property type="entry name" value="infC"/>
    <property type="match status" value="1"/>
</dbReference>
<sequence>MAKYRRSNSNGKKGPEDLVNEAIRFREVLVIGPDGEQLGTMTRREALDKAYDMNLDLLCVAPNAKVPVCKILDYGKYHFEAQKKAREAKKNQHVTEVKALRVSPVIDQHDFDTKLERSRAWIEDGQKVRIDMKFRGRMITRQEVGREIMHKFMDGISDIANVEKAPSMEGNTMSVVFAPKKK</sequence>
<dbReference type="EMBL" id="JALBUR010000029">
    <property type="protein sequence ID" value="MDX8420285.1"/>
    <property type="molecule type" value="Genomic_DNA"/>
</dbReference>
<comment type="subunit">
    <text evidence="4 6">Monomer.</text>
</comment>
<evidence type="ECO:0000259" key="7">
    <source>
        <dbReference type="Pfam" id="PF00707"/>
    </source>
</evidence>
<dbReference type="SUPFAM" id="SSF55200">
    <property type="entry name" value="Translation initiation factor IF3, C-terminal domain"/>
    <property type="match status" value="1"/>
</dbReference>